<dbReference type="RefSeq" id="WP_143490431.1">
    <property type="nucleotide sequence ID" value="NZ_VJOY01000034.1"/>
</dbReference>
<evidence type="ECO:0000313" key="1">
    <source>
        <dbReference type="EMBL" id="TRX72737.1"/>
    </source>
</evidence>
<dbReference type="Proteomes" id="UP000315235">
    <property type="component" value="Unassembled WGS sequence"/>
</dbReference>
<dbReference type="OrthoDB" id="6990951at2"/>
<name>A0A553GTC4_9PSED</name>
<protein>
    <submittedName>
        <fullName evidence="1">DUF1652 domain-containing protein</fullName>
    </submittedName>
</protein>
<dbReference type="Pfam" id="PF07865">
    <property type="entry name" value="DUF1652"/>
    <property type="match status" value="1"/>
</dbReference>
<reference evidence="1 2" key="1">
    <citation type="submission" date="2019-07" db="EMBL/GenBank/DDBJ databases">
        <title>Pseudomonas mangiferae sp. nov., isolated from bark of mango tree in Thailand.</title>
        <authorList>
            <person name="Srisuk N."/>
            <person name="Anurat P."/>
        </authorList>
    </citation>
    <scope>NUCLEOTIDE SEQUENCE [LARGE SCALE GENOMIC DNA]</scope>
    <source>
        <strain evidence="1 2">DMKU_BBB3-04</strain>
    </source>
</reference>
<keyword evidence="2" id="KW-1185">Reference proteome</keyword>
<dbReference type="AlphaFoldDB" id="A0A553GTC4"/>
<evidence type="ECO:0000313" key="2">
    <source>
        <dbReference type="Proteomes" id="UP000315235"/>
    </source>
</evidence>
<sequence>MLGSSTLDTEGAMTHFSFPRACELMKSYFQPLDFIATLDSPRSLRAQVVEPDSGDILLTVAGIPCSTQLSLGDIERIVATVRSDLQALSLQRLLPEAS</sequence>
<dbReference type="EMBL" id="VJOY01000034">
    <property type="protein sequence ID" value="TRX72737.1"/>
    <property type="molecule type" value="Genomic_DNA"/>
</dbReference>
<dbReference type="InterPro" id="IPR012448">
    <property type="entry name" value="DUF1652"/>
</dbReference>
<proteinExistence type="predicted"/>
<accession>A0A553GTC4</accession>
<organism evidence="1 2">
    <name type="scientific">Pseudomonas mangiferae</name>
    <dbReference type="NCBI Taxonomy" id="2593654"/>
    <lineage>
        <taxon>Bacteria</taxon>
        <taxon>Pseudomonadati</taxon>
        <taxon>Pseudomonadota</taxon>
        <taxon>Gammaproteobacteria</taxon>
        <taxon>Pseudomonadales</taxon>
        <taxon>Pseudomonadaceae</taxon>
        <taxon>Pseudomonas</taxon>
    </lineage>
</organism>
<gene>
    <name evidence="1" type="ORF">FM069_21350</name>
</gene>
<comment type="caution">
    <text evidence="1">The sequence shown here is derived from an EMBL/GenBank/DDBJ whole genome shotgun (WGS) entry which is preliminary data.</text>
</comment>